<evidence type="ECO:0008006" key="3">
    <source>
        <dbReference type="Google" id="ProtNLM"/>
    </source>
</evidence>
<accession>A0A1G7DMJ2</accession>
<gene>
    <name evidence="1" type="ORF">SAMN05444580_12010</name>
</gene>
<name>A0A1G7DMJ2_9NOCA</name>
<dbReference type="EMBL" id="FNAB01000020">
    <property type="protein sequence ID" value="SDE52764.1"/>
    <property type="molecule type" value="Genomic_DNA"/>
</dbReference>
<dbReference type="STRING" id="168276.SAMN05444580_12010"/>
<reference evidence="1 2" key="1">
    <citation type="submission" date="2016-10" db="EMBL/GenBank/DDBJ databases">
        <authorList>
            <person name="de Groot N.N."/>
        </authorList>
    </citation>
    <scope>NUCLEOTIDE SEQUENCE [LARGE SCALE GENOMIC DNA]</scope>
    <source>
        <strain evidence="1 2">JCM 11308</strain>
    </source>
</reference>
<proteinExistence type="predicted"/>
<sequence>MDQRFRILPTFWEPRGDERTRTMKLRRKPIAAKYAAEIAALYADATTGGTCARR</sequence>
<keyword evidence="2" id="KW-1185">Reference proteome</keyword>
<protein>
    <recommendedName>
        <fullName evidence="3">Long-chain acyl-CoA synthetase</fullName>
    </recommendedName>
</protein>
<dbReference type="Proteomes" id="UP000199417">
    <property type="component" value="Unassembled WGS sequence"/>
</dbReference>
<dbReference type="AlphaFoldDB" id="A0A1G7DMJ2"/>
<organism evidence="1 2">
    <name type="scientific">Rhodococcus tukisamuensis</name>
    <dbReference type="NCBI Taxonomy" id="168276"/>
    <lineage>
        <taxon>Bacteria</taxon>
        <taxon>Bacillati</taxon>
        <taxon>Actinomycetota</taxon>
        <taxon>Actinomycetes</taxon>
        <taxon>Mycobacteriales</taxon>
        <taxon>Nocardiaceae</taxon>
        <taxon>Rhodococcus</taxon>
    </lineage>
</organism>
<evidence type="ECO:0000313" key="1">
    <source>
        <dbReference type="EMBL" id="SDE52764.1"/>
    </source>
</evidence>
<evidence type="ECO:0000313" key="2">
    <source>
        <dbReference type="Proteomes" id="UP000199417"/>
    </source>
</evidence>